<dbReference type="EMBL" id="CAMGYJ010000005">
    <property type="protein sequence ID" value="CAI0413375.1"/>
    <property type="molecule type" value="Genomic_DNA"/>
</dbReference>
<dbReference type="CDD" id="cd22160">
    <property type="entry name" value="F-box_AtFBL13-like"/>
    <property type="match status" value="1"/>
</dbReference>
<dbReference type="InterPro" id="IPR053781">
    <property type="entry name" value="F-box_AtFBL13-like"/>
</dbReference>
<comment type="caution">
    <text evidence="3">The sequence shown here is derived from an EMBL/GenBank/DDBJ whole genome shotgun (WGS) entry which is preliminary data.</text>
</comment>
<dbReference type="InterPro" id="IPR001810">
    <property type="entry name" value="F-box_dom"/>
</dbReference>
<name>A0AAV0JTS6_9ROSI</name>
<proteinExistence type="predicted"/>
<evidence type="ECO:0000259" key="2">
    <source>
        <dbReference type="PROSITE" id="PS50181"/>
    </source>
</evidence>
<dbReference type="AlphaFoldDB" id="A0AAV0JTS6"/>
<dbReference type="Proteomes" id="UP001154282">
    <property type="component" value="Unassembled WGS sequence"/>
</dbReference>
<dbReference type="PANTHER" id="PTHR34223:SF51">
    <property type="entry name" value="OS06G0556300 PROTEIN"/>
    <property type="match status" value="1"/>
</dbReference>
<dbReference type="PROSITE" id="PS50181">
    <property type="entry name" value="FBOX"/>
    <property type="match status" value="1"/>
</dbReference>
<dbReference type="Pfam" id="PF00646">
    <property type="entry name" value="F-box"/>
    <property type="match status" value="1"/>
</dbReference>
<dbReference type="SMART" id="SM00256">
    <property type="entry name" value="FBOX"/>
    <property type="match status" value="1"/>
</dbReference>
<evidence type="ECO:0000256" key="1">
    <source>
        <dbReference type="SAM" id="MobiDB-lite"/>
    </source>
</evidence>
<dbReference type="PANTHER" id="PTHR34223">
    <property type="entry name" value="OS11G0201299 PROTEIN"/>
    <property type="match status" value="1"/>
</dbReference>
<evidence type="ECO:0000313" key="3">
    <source>
        <dbReference type="EMBL" id="CAI0413375.1"/>
    </source>
</evidence>
<sequence length="362" mass="40861">MNSHKGSCELGLSRKSRSGEEEEEEDRLSHLPEPILHHILSFLDTKSAVQTCVLSRLWRCAWKGVPVLDLSFRSFQQYPTFRRFILESGDVSMSVEVIQYALTHDAQHLVIKLENFGKLNGSDRFSNLFGTILNCNLKTLELRYACIDSGLGSCGFQLLTTLSLRLCSLASDQHEDFFSSFPSLKNLVLIRCKPWDCNSAGVDDNGLKISGAQLLSLKLEYMKCFKMEIFAPRLKFFSLLHKLESLSSIKLSIPSLDHAAILLDDWYNNAGEYKVRVAQRLIPLFQGLNNATSLTLDLRSIEVLSNISVLLAEQPSPFTRLKSLIVTTYSEQDSVPNELVNYFLKGSSSLNPNVEFVRSNFF</sequence>
<dbReference type="InterPro" id="IPR053197">
    <property type="entry name" value="F-box_SCFL_complex_component"/>
</dbReference>
<organism evidence="3 4">
    <name type="scientific">Linum tenue</name>
    <dbReference type="NCBI Taxonomy" id="586396"/>
    <lineage>
        <taxon>Eukaryota</taxon>
        <taxon>Viridiplantae</taxon>
        <taxon>Streptophyta</taxon>
        <taxon>Embryophyta</taxon>
        <taxon>Tracheophyta</taxon>
        <taxon>Spermatophyta</taxon>
        <taxon>Magnoliopsida</taxon>
        <taxon>eudicotyledons</taxon>
        <taxon>Gunneridae</taxon>
        <taxon>Pentapetalae</taxon>
        <taxon>rosids</taxon>
        <taxon>fabids</taxon>
        <taxon>Malpighiales</taxon>
        <taxon>Linaceae</taxon>
        <taxon>Linum</taxon>
    </lineage>
</organism>
<feature type="region of interest" description="Disordered" evidence="1">
    <location>
        <begin position="1"/>
        <end position="29"/>
    </location>
</feature>
<protein>
    <recommendedName>
        <fullName evidence="2">F-box domain-containing protein</fullName>
    </recommendedName>
</protein>
<dbReference type="Gene3D" id="1.20.1280.50">
    <property type="match status" value="1"/>
</dbReference>
<reference evidence="3" key="1">
    <citation type="submission" date="2022-08" db="EMBL/GenBank/DDBJ databases">
        <authorList>
            <person name="Gutierrez-Valencia J."/>
        </authorList>
    </citation>
    <scope>NUCLEOTIDE SEQUENCE</scope>
</reference>
<keyword evidence="4" id="KW-1185">Reference proteome</keyword>
<evidence type="ECO:0000313" key="4">
    <source>
        <dbReference type="Proteomes" id="UP001154282"/>
    </source>
</evidence>
<feature type="domain" description="F-box" evidence="2">
    <location>
        <begin position="25"/>
        <end position="75"/>
    </location>
</feature>
<accession>A0AAV0JTS6</accession>
<gene>
    <name evidence="3" type="ORF">LITE_LOCUS15915</name>
</gene>
<dbReference type="InterPro" id="IPR036047">
    <property type="entry name" value="F-box-like_dom_sf"/>
</dbReference>
<dbReference type="SUPFAM" id="SSF81383">
    <property type="entry name" value="F-box domain"/>
    <property type="match status" value="1"/>
</dbReference>